<evidence type="ECO:0000256" key="4">
    <source>
        <dbReference type="SAM" id="MobiDB-lite"/>
    </source>
</evidence>
<dbReference type="InterPro" id="IPR018060">
    <property type="entry name" value="HTH_AraC"/>
</dbReference>
<feature type="compositionally biased region" description="Gly residues" evidence="4">
    <location>
        <begin position="31"/>
        <end position="40"/>
    </location>
</feature>
<dbReference type="Pfam" id="PF07883">
    <property type="entry name" value="Cupin_2"/>
    <property type="match status" value="1"/>
</dbReference>
<dbReference type="Gene3D" id="2.60.120.10">
    <property type="entry name" value="Jelly Rolls"/>
    <property type="match status" value="1"/>
</dbReference>
<feature type="domain" description="HTH araC/xylS-type" evidence="5">
    <location>
        <begin position="241"/>
        <end position="339"/>
    </location>
</feature>
<dbReference type="PROSITE" id="PS01124">
    <property type="entry name" value="HTH_ARAC_FAMILY_2"/>
    <property type="match status" value="1"/>
</dbReference>
<evidence type="ECO:0000259" key="5">
    <source>
        <dbReference type="PROSITE" id="PS01124"/>
    </source>
</evidence>
<dbReference type="InterPro" id="IPR014710">
    <property type="entry name" value="RmlC-like_jellyroll"/>
</dbReference>
<gene>
    <name evidence="6" type="ORF">KB449_18115</name>
</gene>
<dbReference type="SMART" id="SM00342">
    <property type="entry name" value="HTH_ARAC"/>
    <property type="match status" value="1"/>
</dbReference>
<evidence type="ECO:0000256" key="3">
    <source>
        <dbReference type="ARBA" id="ARBA00023163"/>
    </source>
</evidence>
<evidence type="ECO:0000256" key="1">
    <source>
        <dbReference type="ARBA" id="ARBA00023015"/>
    </source>
</evidence>
<dbReference type="InterPro" id="IPR037923">
    <property type="entry name" value="HTH-like"/>
</dbReference>
<dbReference type="InterPro" id="IPR009057">
    <property type="entry name" value="Homeodomain-like_sf"/>
</dbReference>
<evidence type="ECO:0000313" key="6">
    <source>
        <dbReference type="EMBL" id="MDI4646896.1"/>
    </source>
</evidence>
<keyword evidence="3" id="KW-0804">Transcription</keyword>
<keyword evidence="7" id="KW-1185">Reference proteome</keyword>
<comment type="caution">
    <text evidence="6">The sequence shown here is derived from an EMBL/GenBank/DDBJ whole genome shotgun (WGS) entry which is preliminary data.</text>
</comment>
<dbReference type="RefSeq" id="WP_282909707.1">
    <property type="nucleotide sequence ID" value="NZ_JAGRPV010000001.1"/>
</dbReference>
<dbReference type="SUPFAM" id="SSF46689">
    <property type="entry name" value="Homeodomain-like"/>
    <property type="match status" value="2"/>
</dbReference>
<name>A0ABT6TJ83_9BACL</name>
<protein>
    <submittedName>
        <fullName evidence="6">AraC family transcriptional regulator</fullName>
    </submittedName>
</protein>
<reference evidence="6" key="1">
    <citation type="submission" date="2023-04" db="EMBL/GenBank/DDBJ databases">
        <title>Comparative genomic analysis of Cohnella hashimotonis sp. nov., isolated from the International Space Station.</title>
        <authorList>
            <person name="Venkateswaran K."/>
            <person name="Simpson A."/>
        </authorList>
    </citation>
    <scope>NUCLEOTIDE SEQUENCE</scope>
    <source>
        <strain evidence="6">F6_2S_P_1</strain>
    </source>
</reference>
<dbReference type="PANTHER" id="PTHR43280:SF2">
    <property type="entry name" value="HTH-TYPE TRANSCRIPTIONAL REGULATOR EXSA"/>
    <property type="match status" value="1"/>
</dbReference>
<proteinExistence type="predicted"/>
<evidence type="ECO:0000313" key="7">
    <source>
        <dbReference type="Proteomes" id="UP001161691"/>
    </source>
</evidence>
<dbReference type="Proteomes" id="UP001161691">
    <property type="component" value="Unassembled WGS sequence"/>
</dbReference>
<dbReference type="InterPro" id="IPR013096">
    <property type="entry name" value="Cupin_2"/>
</dbReference>
<evidence type="ECO:0000256" key="2">
    <source>
        <dbReference type="ARBA" id="ARBA00023125"/>
    </source>
</evidence>
<keyword evidence="1" id="KW-0805">Transcription regulation</keyword>
<dbReference type="Pfam" id="PF12833">
    <property type="entry name" value="HTH_18"/>
    <property type="match status" value="1"/>
</dbReference>
<sequence length="344" mass="39103">MEAAEHAGERNGKAERAYGLQAEPAIEAEGSHGGTGGAEGNGATEDRAPTIAYPRTRLQIELSVRRLISFHYFEFAPDFKFEGEKHDFWEFVYVDKGELEVFADTEGYLLRQGDVIFHKPGEFHGVWANGVRSPNVIIVSFECPSPAIAHFNNRILSLNDRQKELLAQLIRSGFAAFLPPYDDPLDHTLLRKPDAPFGAEQSIKLYLELLLIDLYQAGCEPAREQRLSSAVTIRSEADLASRMAAYLEAHVEGQVRLELICRHFHMSKTHALALFKKCMGLSIMRYYRQLKIERAKAIIREQMHTFTEIAAMLHYPTVHNFSRHFRHETGMSPSEYARTVQARR</sequence>
<dbReference type="Gene3D" id="1.10.10.60">
    <property type="entry name" value="Homeodomain-like"/>
    <property type="match status" value="1"/>
</dbReference>
<dbReference type="EMBL" id="JAGRPV010000001">
    <property type="protein sequence ID" value="MDI4646896.1"/>
    <property type="molecule type" value="Genomic_DNA"/>
</dbReference>
<organism evidence="6 7">
    <name type="scientific">Cohnella hashimotonis</name>
    <dbReference type="NCBI Taxonomy" id="2826895"/>
    <lineage>
        <taxon>Bacteria</taxon>
        <taxon>Bacillati</taxon>
        <taxon>Bacillota</taxon>
        <taxon>Bacilli</taxon>
        <taxon>Bacillales</taxon>
        <taxon>Paenibacillaceae</taxon>
        <taxon>Cohnella</taxon>
    </lineage>
</organism>
<accession>A0ABT6TJ83</accession>
<dbReference type="SUPFAM" id="SSF51215">
    <property type="entry name" value="Regulatory protein AraC"/>
    <property type="match status" value="1"/>
</dbReference>
<dbReference type="PANTHER" id="PTHR43280">
    <property type="entry name" value="ARAC-FAMILY TRANSCRIPTIONAL REGULATOR"/>
    <property type="match status" value="1"/>
</dbReference>
<keyword evidence="2" id="KW-0238">DNA-binding</keyword>
<feature type="region of interest" description="Disordered" evidence="4">
    <location>
        <begin position="25"/>
        <end position="49"/>
    </location>
</feature>